<dbReference type="GO" id="GO:0032787">
    <property type="term" value="P:monocarboxylic acid metabolic process"/>
    <property type="evidence" value="ECO:0007669"/>
    <property type="project" value="UniProtKB-ARBA"/>
</dbReference>
<dbReference type="EC" id="1.1.1.100" evidence="2"/>
<dbReference type="InterPro" id="IPR036291">
    <property type="entry name" value="NAD(P)-bd_dom_sf"/>
</dbReference>
<dbReference type="PRINTS" id="PR00080">
    <property type="entry name" value="SDRFAMILY"/>
</dbReference>
<dbReference type="InterPro" id="IPR002347">
    <property type="entry name" value="SDR_fam"/>
</dbReference>
<dbReference type="GO" id="GO:0004316">
    <property type="term" value="F:3-oxoacyl-[acyl-carrier-protein] reductase (NADPH) activity"/>
    <property type="evidence" value="ECO:0007669"/>
    <property type="project" value="UniProtKB-EC"/>
</dbReference>
<dbReference type="Pfam" id="PF13561">
    <property type="entry name" value="adh_short_C2"/>
    <property type="match status" value="1"/>
</dbReference>
<reference evidence="2" key="1">
    <citation type="submission" date="2019-08" db="EMBL/GenBank/DDBJ databases">
        <authorList>
            <person name="Kucharzyk K."/>
            <person name="Murdoch R.W."/>
            <person name="Higgins S."/>
            <person name="Loffler F."/>
        </authorList>
    </citation>
    <scope>NUCLEOTIDE SEQUENCE</scope>
</reference>
<dbReference type="PROSITE" id="PS00061">
    <property type="entry name" value="ADH_SHORT"/>
    <property type="match status" value="1"/>
</dbReference>
<name>A0A645IBZ7_9ZZZZ</name>
<proteinExistence type="inferred from homology"/>
<dbReference type="AlphaFoldDB" id="A0A645IBZ7"/>
<dbReference type="InterPro" id="IPR050259">
    <property type="entry name" value="SDR"/>
</dbReference>
<dbReference type="PANTHER" id="PTHR42879">
    <property type="entry name" value="3-OXOACYL-(ACYL-CARRIER-PROTEIN) REDUCTASE"/>
    <property type="match status" value="1"/>
</dbReference>
<dbReference type="SUPFAM" id="SSF51735">
    <property type="entry name" value="NAD(P)-binding Rossmann-fold domains"/>
    <property type="match status" value="1"/>
</dbReference>
<dbReference type="PRINTS" id="PR00081">
    <property type="entry name" value="GDHRDH"/>
</dbReference>
<comment type="similarity">
    <text evidence="1">Belongs to the short-chain dehydrogenases/reductases (SDR) family.</text>
</comment>
<dbReference type="PANTHER" id="PTHR42879:SF2">
    <property type="entry name" value="3-OXOACYL-[ACYL-CARRIER-PROTEIN] REDUCTASE FABG"/>
    <property type="match status" value="1"/>
</dbReference>
<gene>
    <name evidence="2" type="primary">fabG_145</name>
    <name evidence="2" type="ORF">SDC9_192520</name>
</gene>
<protein>
    <submittedName>
        <fullName evidence="2">3-oxoacyl-[acyl-carrier-protein] reductase FabG</fullName>
        <ecNumber evidence="2">1.1.1.100</ecNumber>
    </submittedName>
</protein>
<accession>A0A645IBZ7</accession>
<comment type="caution">
    <text evidence="2">The sequence shown here is derived from an EMBL/GenBank/DDBJ whole genome shotgun (WGS) entry which is preliminary data.</text>
</comment>
<organism evidence="2">
    <name type="scientific">bioreactor metagenome</name>
    <dbReference type="NCBI Taxonomy" id="1076179"/>
    <lineage>
        <taxon>unclassified sequences</taxon>
        <taxon>metagenomes</taxon>
        <taxon>ecological metagenomes</taxon>
    </lineage>
</organism>
<evidence type="ECO:0000313" key="2">
    <source>
        <dbReference type="EMBL" id="MPN44953.1"/>
    </source>
</evidence>
<evidence type="ECO:0000256" key="1">
    <source>
        <dbReference type="ARBA" id="ARBA00006484"/>
    </source>
</evidence>
<dbReference type="InterPro" id="IPR020904">
    <property type="entry name" value="Sc_DH/Rdtase_CS"/>
</dbReference>
<dbReference type="Gene3D" id="3.40.50.720">
    <property type="entry name" value="NAD(P)-binding Rossmann-like Domain"/>
    <property type="match status" value="1"/>
</dbReference>
<sequence length="120" mass="12510">MVKARWGRIINISSVVALIGNPGQSNYCASKAGIVGFTKAVAREYGARGITSNAIAPGFIETDMTSILKDEIKQSMLSQIPLGRAGVPEDIAKVAAFLASDDSAYITGQVIAVDGGMTMC</sequence>
<dbReference type="EMBL" id="VSSQ01104488">
    <property type="protein sequence ID" value="MPN44953.1"/>
    <property type="molecule type" value="Genomic_DNA"/>
</dbReference>
<keyword evidence="2" id="KW-0560">Oxidoreductase</keyword>